<name>A0A6C0K0U3_9ZZZZ</name>
<protein>
    <recommendedName>
        <fullName evidence="2">DUF5824 domain-containing protein</fullName>
    </recommendedName>
</protein>
<proteinExistence type="predicted"/>
<dbReference type="Pfam" id="PF19141">
    <property type="entry name" value="DUF5824"/>
    <property type="match status" value="1"/>
</dbReference>
<feature type="domain" description="DUF5824" evidence="2">
    <location>
        <begin position="21"/>
        <end position="124"/>
    </location>
</feature>
<evidence type="ECO:0000259" key="2">
    <source>
        <dbReference type="Pfam" id="PF19141"/>
    </source>
</evidence>
<reference evidence="3" key="1">
    <citation type="journal article" date="2020" name="Nature">
        <title>Giant virus diversity and host interactions through global metagenomics.</title>
        <authorList>
            <person name="Schulz F."/>
            <person name="Roux S."/>
            <person name="Paez-Espino D."/>
            <person name="Jungbluth S."/>
            <person name="Walsh D.A."/>
            <person name="Denef V.J."/>
            <person name="McMahon K.D."/>
            <person name="Konstantinidis K.T."/>
            <person name="Eloe-Fadrosh E.A."/>
            <person name="Kyrpides N.C."/>
            <person name="Woyke T."/>
        </authorList>
    </citation>
    <scope>NUCLEOTIDE SEQUENCE</scope>
    <source>
        <strain evidence="3">GVMAG-S-1101165-84</strain>
    </source>
</reference>
<feature type="region of interest" description="Disordered" evidence="1">
    <location>
        <begin position="145"/>
        <end position="164"/>
    </location>
</feature>
<dbReference type="AlphaFoldDB" id="A0A6C0K0U3"/>
<dbReference type="InterPro" id="IPR043862">
    <property type="entry name" value="DUF5824"/>
</dbReference>
<evidence type="ECO:0000313" key="3">
    <source>
        <dbReference type="EMBL" id="QHU11319.1"/>
    </source>
</evidence>
<organism evidence="3">
    <name type="scientific">viral metagenome</name>
    <dbReference type="NCBI Taxonomy" id="1070528"/>
    <lineage>
        <taxon>unclassified sequences</taxon>
        <taxon>metagenomes</taxon>
        <taxon>organismal metagenomes</taxon>
    </lineage>
</organism>
<feature type="compositionally biased region" description="Basic residues" evidence="1">
    <location>
        <begin position="146"/>
        <end position="164"/>
    </location>
</feature>
<evidence type="ECO:0000256" key="1">
    <source>
        <dbReference type="SAM" id="MobiDB-lite"/>
    </source>
</evidence>
<accession>A0A6C0K0U3</accession>
<sequence>MKSIALKYLPRRLTAKDKQLQKRMLLKSRRLYRQGKYYTRKRIQSYPVRESPHVQKARRLYGVETLAPSKALATATGCSLSAQKAIVAKGEGAYFSSGSRPSQTAQSWGYARLASAVTGGKAAAVDYAILEKGCKSEGKAMQLAKQAKKKHGHGTRRVAHTATA</sequence>
<dbReference type="EMBL" id="MN740781">
    <property type="protein sequence ID" value="QHU11319.1"/>
    <property type="molecule type" value="Genomic_DNA"/>
</dbReference>